<comment type="caution">
    <text evidence="1">The sequence shown here is derived from an EMBL/GenBank/DDBJ whole genome shotgun (WGS) entry which is preliminary data.</text>
</comment>
<dbReference type="AlphaFoldDB" id="X6MFR3"/>
<accession>X6MFR3</accession>
<proteinExistence type="predicted"/>
<dbReference type="Proteomes" id="UP000023152">
    <property type="component" value="Unassembled WGS sequence"/>
</dbReference>
<evidence type="ECO:0000313" key="1">
    <source>
        <dbReference type="EMBL" id="ETO12501.1"/>
    </source>
</evidence>
<keyword evidence="2" id="KW-1185">Reference proteome</keyword>
<gene>
    <name evidence="1" type="ORF">RFI_24875</name>
</gene>
<organism evidence="1 2">
    <name type="scientific">Reticulomyxa filosa</name>
    <dbReference type="NCBI Taxonomy" id="46433"/>
    <lineage>
        <taxon>Eukaryota</taxon>
        <taxon>Sar</taxon>
        <taxon>Rhizaria</taxon>
        <taxon>Retaria</taxon>
        <taxon>Foraminifera</taxon>
        <taxon>Monothalamids</taxon>
        <taxon>Reticulomyxidae</taxon>
        <taxon>Reticulomyxa</taxon>
    </lineage>
</organism>
<name>X6MFR3_RETFI</name>
<reference evidence="1 2" key="1">
    <citation type="journal article" date="2013" name="Curr. Biol.">
        <title>The Genome of the Foraminiferan Reticulomyxa filosa.</title>
        <authorList>
            <person name="Glockner G."/>
            <person name="Hulsmann N."/>
            <person name="Schleicher M."/>
            <person name="Noegel A.A."/>
            <person name="Eichinger L."/>
            <person name="Gallinger C."/>
            <person name="Pawlowski J."/>
            <person name="Sierra R."/>
            <person name="Euteneuer U."/>
            <person name="Pillet L."/>
            <person name="Moustafa A."/>
            <person name="Platzer M."/>
            <person name="Groth M."/>
            <person name="Szafranski K."/>
            <person name="Schliwa M."/>
        </authorList>
    </citation>
    <scope>NUCLEOTIDE SEQUENCE [LARGE SCALE GENOMIC DNA]</scope>
</reference>
<dbReference type="EMBL" id="ASPP01021354">
    <property type="protein sequence ID" value="ETO12501.1"/>
    <property type="molecule type" value="Genomic_DNA"/>
</dbReference>
<protein>
    <submittedName>
        <fullName evidence="1">Protein required for templated centriole assembly</fullName>
    </submittedName>
</protein>
<evidence type="ECO:0000313" key="2">
    <source>
        <dbReference type="Proteomes" id="UP000023152"/>
    </source>
</evidence>
<sequence>MEEPVFKKMYQSFLKNTTNIFSKRKGQKQNQIKTKDIEEITTKTGNYKTFETFSEMLYNALDETNKSVFIDLLTYQDLETLKTRKSLKTLSGSNSAGAL</sequence>
<dbReference type="OrthoDB" id="568137at2759"/>